<organism evidence="1">
    <name type="scientific">uncultured Microbacterium sp</name>
    <dbReference type="NCBI Taxonomy" id="191216"/>
    <lineage>
        <taxon>Bacteria</taxon>
        <taxon>Bacillati</taxon>
        <taxon>Actinomycetota</taxon>
        <taxon>Actinomycetes</taxon>
        <taxon>Micrococcales</taxon>
        <taxon>Microbacteriaceae</taxon>
        <taxon>Microbacterium</taxon>
        <taxon>environmental samples</taxon>
    </lineage>
</organism>
<dbReference type="AlphaFoldDB" id="A0A1Y5P1H1"/>
<dbReference type="RefSeq" id="WP_295572346.1">
    <property type="nucleotide sequence ID" value="NZ_FLQR01000001.1"/>
</dbReference>
<accession>A0A1Y5P1H1</accession>
<name>A0A1Y5P1H1_9MICO</name>
<evidence type="ECO:0000313" key="1">
    <source>
        <dbReference type="EMBL" id="SBS69941.1"/>
    </source>
</evidence>
<sequence>MAGSPEVQVRLHETLVRSGLRGHLASLDGLLPTFEAFDHVDWPHALAGLRATRFAQLIAEHDRYEGGIRQILLGSADRLGFNFESRMRAMAIVRNLVQGHQNVQAHPTNVEGYVQILLDESGRPLVHVSTWGSDNRKTAKKQSQVIQFDESSAGELVRYFVRAFGPNVLS</sequence>
<proteinExistence type="predicted"/>
<dbReference type="EMBL" id="FLQR01000001">
    <property type="protein sequence ID" value="SBS69941.1"/>
    <property type="molecule type" value="Genomic_DNA"/>
</dbReference>
<reference evidence="1" key="1">
    <citation type="submission" date="2016-03" db="EMBL/GenBank/DDBJ databases">
        <authorList>
            <person name="Ploux O."/>
        </authorList>
    </citation>
    <scope>NUCLEOTIDE SEQUENCE</scope>
    <source>
        <strain evidence="1">UC1</strain>
    </source>
</reference>
<gene>
    <name evidence="1" type="ORF">MIPYR_10122</name>
</gene>
<protein>
    <submittedName>
        <fullName evidence="1">Uncharacterized protein</fullName>
    </submittedName>
</protein>